<name>A0A844ANJ0_9RHOB</name>
<evidence type="ECO:0000313" key="6">
    <source>
        <dbReference type="Proteomes" id="UP000436694"/>
    </source>
</evidence>
<dbReference type="InterPro" id="IPR036390">
    <property type="entry name" value="WH_DNA-bd_sf"/>
</dbReference>
<dbReference type="Proteomes" id="UP000436694">
    <property type="component" value="Unassembled WGS sequence"/>
</dbReference>
<gene>
    <name evidence="5" type="ORF">GG681_16230</name>
</gene>
<reference evidence="5 6" key="1">
    <citation type="submission" date="2019-10" db="EMBL/GenBank/DDBJ databases">
        <title>Epibacterium sp. nov., isolated from seawater.</title>
        <authorList>
            <person name="Zhang X."/>
            <person name="Li N."/>
        </authorList>
    </citation>
    <scope>NUCLEOTIDE SEQUENCE [LARGE SCALE GENOMIC DNA]</scope>
    <source>
        <strain evidence="5 6">SM1969</strain>
    </source>
</reference>
<dbReference type="GO" id="GO:0006950">
    <property type="term" value="P:response to stress"/>
    <property type="evidence" value="ECO:0007669"/>
    <property type="project" value="TreeGrafter"/>
</dbReference>
<comment type="caution">
    <text evidence="5">The sequence shown here is derived from an EMBL/GenBank/DDBJ whole genome shotgun (WGS) entry which is preliminary data.</text>
</comment>
<dbReference type="PROSITE" id="PS50995">
    <property type="entry name" value="HTH_MARR_2"/>
    <property type="match status" value="1"/>
</dbReference>
<dbReference type="GO" id="GO:0003700">
    <property type="term" value="F:DNA-binding transcription factor activity"/>
    <property type="evidence" value="ECO:0007669"/>
    <property type="project" value="InterPro"/>
</dbReference>
<dbReference type="Pfam" id="PF12802">
    <property type="entry name" value="MarR_2"/>
    <property type="match status" value="1"/>
</dbReference>
<evidence type="ECO:0000259" key="4">
    <source>
        <dbReference type="PROSITE" id="PS50995"/>
    </source>
</evidence>
<keyword evidence="3" id="KW-0804">Transcription</keyword>
<protein>
    <submittedName>
        <fullName evidence="5">MarR family transcriptional regulator</fullName>
    </submittedName>
</protein>
<dbReference type="InterPro" id="IPR039422">
    <property type="entry name" value="MarR/SlyA-like"/>
</dbReference>
<sequence>MSSQDDIREGITGEGLIAAIHSLSHKLMLLYSQIVYAQTGLNWQDWRILRAVVSLQSCRAQDICDECGLKKPHVSNGLARLEKAGHIRRTKAAENSRSKIVLSTEQGETLVEKALPILDGLNSQISTDPNSHKVLDELRSYQEELDRLAKVAKADDS</sequence>
<dbReference type="SMART" id="SM00347">
    <property type="entry name" value="HTH_MARR"/>
    <property type="match status" value="1"/>
</dbReference>
<organism evidence="5 6">
    <name type="scientific">Tritonibacter aquimaris</name>
    <dbReference type="NCBI Taxonomy" id="2663379"/>
    <lineage>
        <taxon>Bacteria</taxon>
        <taxon>Pseudomonadati</taxon>
        <taxon>Pseudomonadota</taxon>
        <taxon>Alphaproteobacteria</taxon>
        <taxon>Rhodobacterales</taxon>
        <taxon>Paracoccaceae</taxon>
        <taxon>Tritonibacter</taxon>
    </lineage>
</organism>
<accession>A0A844ANJ0</accession>
<evidence type="ECO:0000256" key="2">
    <source>
        <dbReference type="ARBA" id="ARBA00023125"/>
    </source>
</evidence>
<dbReference type="AlphaFoldDB" id="A0A844ANJ0"/>
<evidence type="ECO:0000256" key="3">
    <source>
        <dbReference type="ARBA" id="ARBA00023163"/>
    </source>
</evidence>
<dbReference type="Gene3D" id="1.10.10.10">
    <property type="entry name" value="Winged helix-like DNA-binding domain superfamily/Winged helix DNA-binding domain"/>
    <property type="match status" value="1"/>
</dbReference>
<evidence type="ECO:0000256" key="1">
    <source>
        <dbReference type="ARBA" id="ARBA00023015"/>
    </source>
</evidence>
<dbReference type="GO" id="GO:0003677">
    <property type="term" value="F:DNA binding"/>
    <property type="evidence" value="ECO:0007669"/>
    <property type="project" value="UniProtKB-KW"/>
</dbReference>
<dbReference type="PANTHER" id="PTHR33164">
    <property type="entry name" value="TRANSCRIPTIONAL REGULATOR, MARR FAMILY"/>
    <property type="match status" value="1"/>
</dbReference>
<dbReference type="PANTHER" id="PTHR33164:SF64">
    <property type="entry name" value="TRANSCRIPTIONAL REGULATOR SLYA"/>
    <property type="match status" value="1"/>
</dbReference>
<dbReference type="InterPro" id="IPR000835">
    <property type="entry name" value="HTH_MarR-typ"/>
</dbReference>
<evidence type="ECO:0000313" key="5">
    <source>
        <dbReference type="EMBL" id="MQY44195.1"/>
    </source>
</evidence>
<dbReference type="InterPro" id="IPR036388">
    <property type="entry name" value="WH-like_DNA-bd_sf"/>
</dbReference>
<keyword evidence="1" id="KW-0805">Transcription regulation</keyword>
<keyword evidence="6" id="KW-1185">Reference proteome</keyword>
<feature type="domain" description="HTH marR-type" evidence="4">
    <location>
        <begin position="13"/>
        <end position="150"/>
    </location>
</feature>
<dbReference type="EMBL" id="WIXK01000012">
    <property type="protein sequence ID" value="MQY44195.1"/>
    <property type="molecule type" value="Genomic_DNA"/>
</dbReference>
<keyword evidence="2" id="KW-0238">DNA-binding</keyword>
<dbReference type="SUPFAM" id="SSF46785">
    <property type="entry name" value="Winged helix' DNA-binding domain"/>
    <property type="match status" value="1"/>
</dbReference>
<proteinExistence type="predicted"/>
<dbReference type="RefSeq" id="WP_153549092.1">
    <property type="nucleotide sequence ID" value="NZ_WIXK01000012.1"/>
</dbReference>